<protein>
    <submittedName>
        <fullName evidence="7">Glycoside hydrolase, family 5</fullName>
    </submittedName>
</protein>
<dbReference type="PANTHER" id="PTHR34002:SF9">
    <property type="entry name" value="XYLOGLUCAN-SPECIFIC ENDO-BETA-1,4-GLUCANASE A"/>
    <property type="match status" value="1"/>
</dbReference>
<dbReference type="Gene3D" id="2.60.120.180">
    <property type="match status" value="1"/>
</dbReference>
<feature type="domain" description="Ricin B lectin" evidence="6">
    <location>
        <begin position="256"/>
        <end position="388"/>
    </location>
</feature>
<dbReference type="SUPFAM" id="SSF49899">
    <property type="entry name" value="Concanavalin A-like lectins/glucanases"/>
    <property type="match status" value="1"/>
</dbReference>
<dbReference type="Proteomes" id="UP000000235">
    <property type="component" value="Chromosome"/>
</dbReference>
<dbReference type="Gene3D" id="3.20.20.80">
    <property type="entry name" value="Glycosidases"/>
    <property type="match status" value="1"/>
</dbReference>
<accession>A4XD45</accession>
<dbReference type="AlphaFoldDB" id="A4XD45"/>
<keyword evidence="4" id="KW-0119">Carbohydrate metabolism</keyword>
<dbReference type="PANTHER" id="PTHR34002">
    <property type="entry name" value="BLR1656 PROTEIN"/>
    <property type="match status" value="1"/>
</dbReference>
<reference evidence="8" key="1">
    <citation type="journal article" date="2007" name="Proc. Natl. Acad. Sci. U.S.A.">
        <title>Genome sequencing reveals complex secondary metabolome in the marine actinomycete Salinispora tropica.</title>
        <authorList>
            <person name="Udwary D.W."/>
            <person name="Zeigler L."/>
            <person name="Asolkar R.N."/>
            <person name="Singan V."/>
            <person name="Lapidus A."/>
            <person name="Fenical W."/>
            <person name="Jensen P.R."/>
            <person name="Moore B.S."/>
        </authorList>
    </citation>
    <scope>NUCLEOTIDE SEQUENCE [LARGE SCALE GENOMIC DNA]</scope>
    <source>
        <strain evidence="8">ATCC BAA-916 / DSM 44818 / CNB-440</strain>
    </source>
</reference>
<dbReference type="KEGG" id="stp:Strop_4424"/>
<evidence type="ECO:0000256" key="5">
    <source>
        <dbReference type="SAM" id="SignalP"/>
    </source>
</evidence>
<comment type="similarity">
    <text evidence="1 4">Belongs to the glycosyl hydrolase 12 (cellulase H) family.</text>
</comment>
<dbReference type="GO" id="GO:0000272">
    <property type="term" value="P:polysaccharide catabolic process"/>
    <property type="evidence" value="ECO:0007669"/>
    <property type="project" value="UniProtKB-KW"/>
</dbReference>
<dbReference type="PROSITE" id="PS00659">
    <property type="entry name" value="GLYCOSYL_HYDROL_F5"/>
    <property type="match status" value="1"/>
</dbReference>
<dbReference type="CAZy" id="GH5">
    <property type="family name" value="Glycoside Hydrolase Family 5"/>
</dbReference>
<dbReference type="PROSITE" id="PS50231">
    <property type="entry name" value="RICIN_B_LECTIN"/>
    <property type="match status" value="1"/>
</dbReference>
<dbReference type="eggNOG" id="COG3291">
    <property type="taxonomic scope" value="Bacteria"/>
</dbReference>
<evidence type="ECO:0000256" key="2">
    <source>
        <dbReference type="ARBA" id="ARBA00022801"/>
    </source>
</evidence>
<feature type="chain" id="PRO_5002676852" evidence="5">
    <location>
        <begin position="28"/>
        <end position="709"/>
    </location>
</feature>
<gene>
    <name evidence="7" type="ordered locus">Strop_4424</name>
</gene>
<dbReference type="InterPro" id="IPR001547">
    <property type="entry name" value="Glyco_hydro_5"/>
</dbReference>
<dbReference type="SUPFAM" id="SSF50370">
    <property type="entry name" value="Ricin B-like lectins"/>
    <property type="match status" value="1"/>
</dbReference>
<dbReference type="InterPro" id="IPR013320">
    <property type="entry name" value="ConA-like_dom_sf"/>
</dbReference>
<evidence type="ECO:0000259" key="6">
    <source>
        <dbReference type="SMART" id="SM00458"/>
    </source>
</evidence>
<dbReference type="SUPFAM" id="SSF51445">
    <property type="entry name" value="(Trans)glycosidases"/>
    <property type="match status" value="1"/>
</dbReference>
<dbReference type="eggNOG" id="COG2730">
    <property type="taxonomic scope" value="Bacteria"/>
</dbReference>
<dbReference type="InterPro" id="IPR000772">
    <property type="entry name" value="Ricin_B_lectin"/>
</dbReference>
<dbReference type="Pfam" id="PF00652">
    <property type="entry name" value="Ricin_B_lectin"/>
    <property type="match status" value="1"/>
</dbReference>
<sequence>MRRLFQALTVLAVTATAALVAAAPAQAATICEQYGTTTIQDKYIVQNNRWGSAAEQCIETTNSGFRITSQQGSTSTSGPPLSYPSVVLGCHYQNCSPGTNLPAQLRQVSSVPSTISYGYAGGTYNATYDIWMDPTPKTDGVSQMEIMIWFHRQGSIQPIGGPVGNTSVGGRNWEVWQGNNGGNDVVSYLAPATINSWSFNVKDFIDDVVARTQVTNDWYLTSLQAGFEPWNGGVGLAVDNFSADVNVGTNPPPPPGDGGTIVGQDSGRCLDILDLGTADGTPIQLWDCTANWNQLWNRTGNTFVNPQTGKCLDVSGGSTANGARVQLYTCNGTGAQNWQVNGDGTITNPQSGKCLDAVELGTSNGTRIQIWECFGGGGTQPNQVWTVDGGTTPPGGDQTPLAANGQLYVCGVNLCNQHNQPIQLRGMSTHGLQWFNNCYNDAALNVLADEWKADLFRIAMYVQEGGYETNPPWFTNRVNELVDEAEERGLYAMIDFHTLTPGDPMYNLERAKTFFAAVASRNADKKHVIYEIANEPNGVGWGTIKSYAEQVIPVIRANDPDAVVIVGTRGWSSLGVSEGANADEVINNPVNASNIMYAFHFYAASHKDFYRAEVQRAAATLPLFVTEFGTVDYTGDGGVDVGSTNAWIDLLDQLKIGYANWTYSDANEGSGAFQSGTCNSGTFSGTSNLTVSGNLLRSRISTPDNFPTS</sequence>
<dbReference type="Pfam" id="PF01670">
    <property type="entry name" value="Glyco_hydro_12"/>
    <property type="match status" value="1"/>
</dbReference>
<keyword evidence="2 4" id="KW-0378">Hydrolase</keyword>
<dbReference type="Gene3D" id="2.80.10.50">
    <property type="match status" value="1"/>
</dbReference>
<name>A4XD45_SALTO</name>
<dbReference type="eggNOG" id="COG5297">
    <property type="taxonomic scope" value="Bacteria"/>
</dbReference>
<evidence type="ECO:0000256" key="4">
    <source>
        <dbReference type="RuleBase" id="RU361163"/>
    </source>
</evidence>
<dbReference type="InterPro" id="IPR018087">
    <property type="entry name" value="Glyco_hydro_5_CS"/>
</dbReference>
<proteinExistence type="inferred from homology"/>
<dbReference type="GO" id="GO:0008810">
    <property type="term" value="F:cellulase activity"/>
    <property type="evidence" value="ECO:0007669"/>
    <property type="project" value="InterPro"/>
</dbReference>
<dbReference type="InterPro" id="IPR002594">
    <property type="entry name" value="GH12"/>
</dbReference>
<dbReference type="SMART" id="SM00458">
    <property type="entry name" value="RICIN"/>
    <property type="match status" value="1"/>
</dbReference>
<dbReference type="Pfam" id="PF00150">
    <property type="entry name" value="Cellulase"/>
    <property type="match status" value="1"/>
</dbReference>
<keyword evidence="8" id="KW-1185">Reference proteome</keyword>
<dbReference type="CAZy" id="GH12">
    <property type="family name" value="Glycoside Hydrolase Family 12"/>
</dbReference>
<dbReference type="HOGENOM" id="CLU_389266_0_0_11"/>
<keyword evidence="5" id="KW-0732">Signal</keyword>
<dbReference type="InterPro" id="IPR035992">
    <property type="entry name" value="Ricin_B-like_lectins"/>
</dbReference>
<keyword evidence="3 4" id="KW-0326">Glycosidase</keyword>
<dbReference type="InterPro" id="IPR017853">
    <property type="entry name" value="GH"/>
</dbReference>
<evidence type="ECO:0000313" key="8">
    <source>
        <dbReference type="Proteomes" id="UP000000235"/>
    </source>
</evidence>
<keyword evidence="4" id="KW-0624">Polysaccharide degradation</keyword>
<dbReference type="InterPro" id="IPR013319">
    <property type="entry name" value="GH11/12"/>
</dbReference>
<dbReference type="STRING" id="369723.Strop_4424"/>
<dbReference type="EMBL" id="CP000667">
    <property type="protein sequence ID" value="ABP56852.1"/>
    <property type="molecule type" value="Genomic_DNA"/>
</dbReference>
<dbReference type="CDD" id="cd23418">
    <property type="entry name" value="beta-trefoil_Ricin_XLN-like"/>
    <property type="match status" value="1"/>
</dbReference>
<evidence type="ECO:0000256" key="1">
    <source>
        <dbReference type="ARBA" id="ARBA00005519"/>
    </source>
</evidence>
<dbReference type="RefSeq" id="WP_012015616.1">
    <property type="nucleotide sequence ID" value="NC_009380.1"/>
</dbReference>
<feature type="signal peptide" evidence="5">
    <location>
        <begin position="1"/>
        <end position="27"/>
    </location>
</feature>
<evidence type="ECO:0000256" key="3">
    <source>
        <dbReference type="ARBA" id="ARBA00023295"/>
    </source>
</evidence>
<organism evidence="7 8">
    <name type="scientific">Salinispora tropica (strain ATCC BAA-916 / DSM 44818 / JCM 13857 / NBRC 105044 / CNB-440)</name>
    <dbReference type="NCBI Taxonomy" id="369723"/>
    <lineage>
        <taxon>Bacteria</taxon>
        <taxon>Bacillati</taxon>
        <taxon>Actinomycetota</taxon>
        <taxon>Actinomycetes</taxon>
        <taxon>Micromonosporales</taxon>
        <taxon>Micromonosporaceae</taxon>
        <taxon>Salinispora</taxon>
    </lineage>
</organism>
<dbReference type="CAZy" id="CBM13">
    <property type="family name" value="Carbohydrate-Binding Module Family 13"/>
</dbReference>
<dbReference type="PATRIC" id="fig|369723.5.peg.4575"/>
<evidence type="ECO:0000313" key="7">
    <source>
        <dbReference type="EMBL" id="ABP56852.1"/>
    </source>
</evidence>